<keyword evidence="1" id="KW-0732">Signal</keyword>
<dbReference type="SUPFAM" id="SSF52821">
    <property type="entry name" value="Rhodanese/Cell cycle control phosphatase"/>
    <property type="match status" value="1"/>
</dbReference>
<feature type="domain" description="Rhodanese" evidence="2">
    <location>
        <begin position="41"/>
        <end position="130"/>
    </location>
</feature>
<evidence type="ECO:0000313" key="3">
    <source>
        <dbReference type="EMBL" id="CAM74643.1"/>
    </source>
</evidence>
<dbReference type="EMBL" id="CU459003">
    <property type="protein sequence ID" value="CAM74643.1"/>
    <property type="molecule type" value="Genomic_DNA"/>
</dbReference>
<dbReference type="Pfam" id="PF00581">
    <property type="entry name" value="Rhodanese"/>
    <property type="match status" value="1"/>
</dbReference>
<dbReference type="GO" id="GO:0016740">
    <property type="term" value="F:transferase activity"/>
    <property type="evidence" value="ECO:0007669"/>
    <property type="project" value="UniProtKB-KW"/>
</dbReference>
<accession>A4TVI6</accession>
<protein>
    <submittedName>
        <fullName evidence="3">Rhodanese-related sulfurtransferase</fullName>
    </submittedName>
</protein>
<dbReference type="InterPro" id="IPR050229">
    <property type="entry name" value="GlpE_sulfurtransferase"/>
</dbReference>
<dbReference type="PANTHER" id="PTHR43031:SF18">
    <property type="entry name" value="RHODANESE-RELATED SULFURTRANSFERASES"/>
    <property type="match status" value="1"/>
</dbReference>
<sequence length="130" mass="14085">MIRYFDRKKIMMTRLFGAVFGGAQAGNVKMVSPADVRQWIDAGQAVVIDVREVNEHAAERIKGAINLPLSTFEVSQLPAIPEGAKLVFHCRSGQRCGMAAAKAVGAGYSGEINRMEGGIMAWRGMGYPVE</sequence>
<keyword evidence="3" id="KW-0808">Transferase</keyword>
<dbReference type="PROSITE" id="PS50206">
    <property type="entry name" value="RHODANESE_3"/>
    <property type="match status" value="1"/>
</dbReference>
<reference evidence="3" key="1">
    <citation type="journal article" date="2007" name="J. Bacteriol.">
        <title>Comparative genome analysis of four magnetotactic bacteria reveals a complex set of group-specific genes implicated in magnetosome biomineralization and function.</title>
        <authorList>
            <person name="Richter M."/>
            <person name="Kube M."/>
            <person name="Bazylinski D.A."/>
            <person name="Lombardot T."/>
            <person name="Gloeckner F.O."/>
            <person name="Reinhardt R."/>
            <person name="Schueler D."/>
        </authorList>
    </citation>
    <scope>NUCLEOTIDE SEQUENCE</scope>
    <source>
        <strain evidence="3">MSR-1</strain>
    </source>
</reference>
<evidence type="ECO:0000259" key="2">
    <source>
        <dbReference type="PROSITE" id="PS50206"/>
    </source>
</evidence>
<dbReference type="PANTHER" id="PTHR43031">
    <property type="entry name" value="FAD-DEPENDENT OXIDOREDUCTASE"/>
    <property type="match status" value="1"/>
</dbReference>
<dbReference type="InterPro" id="IPR001763">
    <property type="entry name" value="Rhodanese-like_dom"/>
</dbReference>
<dbReference type="InterPro" id="IPR036873">
    <property type="entry name" value="Rhodanese-like_dom_sf"/>
</dbReference>
<dbReference type="CDD" id="cd00158">
    <property type="entry name" value="RHOD"/>
    <property type="match status" value="1"/>
</dbReference>
<dbReference type="AlphaFoldDB" id="A4TVI6"/>
<name>A4TVI6_9PROT</name>
<evidence type="ECO:0000256" key="1">
    <source>
        <dbReference type="SAM" id="SignalP"/>
    </source>
</evidence>
<dbReference type="Gene3D" id="3.40.250.10">
    <property type="entry name" value="Rhodanese-like domain"/>
    <property type="match status" value="1"/>
</dbReference>
<gene>
    <name evidence="3" type="ORF">MGR_0910</name>
</gene>
<feature type="signal peptide" evidence="1">
    <location>
        <begin position="1"/>
        <end position="25"/>
    </location>
</feature>
<proteinExistence type="predicted"/>
<dbReference type="SMART" id="SM00450">
    <property type="entry name" value="RHOD"/>
    <property type="match status" value="1"/>
</dbReference>
<feature type="chain" id="PRO_5002674293" evidence="1">
    <location>
        <begin position="26"/>
        <end position="130"/>
    </location>
</feature>
<organism evidence="3">
    <name type="scientific">Magnetospirillum gryphiswaldense</name>
    <dbReference type="NCBI Taxonomy" id="55518"/>
    <lineage>
        <taxon>Bacteria</taxon>
        <taxon>Pseudomonadati</taxon>
        <taxon>Pseudomonadota</taxon>
        <taxon>Alphaproteobacteria</taxon>
        <taxon>Rhodospirillales</taxon>
        <taxon>Rhodospirillaceae</taxon>
        <taxon>Magnetospirillum</taxon>
    </lineage>
</organism>